<accession>A0ACC0V7X9</accession>
<keyword evidence="2" id="KW-1185">Reference proteome</keyword>
<sequence>MPAIPVYSKSPINAAKPSGVTPQTASSDQNDATAPPATATSMARPTTTQSYPEAQPGATPMMPEPTPVQSSQQSGPPPPQPGAVPVAPGTKSPLPPPPKTGEKLQPTQTSATMPMPPQMSYPPPSSTYTGSTSSTAIASGPQPTFLQGSADYSHPPGYQQDTHASEFSSHQRAAHNASLSQDSGNVFSDGDGEGVWDTAKKWASAAGGRLAAAENEVWKKINKD</sequence>
<dbReference type="EMBL" id="CM047941">
    <property type="protein sequence ID" value="KAI9902500.1"/>
    <property type="molecule type" value="Genomic_DNA"/>
</dbReference>
<comment type="caution">
    <text evidence="1">The sequence shown here is derived from an EMBL/GenBank/DDBJ whole genome shotgun (WGS) entry which is preliminary data.</text>
</comment>
<organism evidence="1 2">
    <name type="scientific">Trichothecium roseum</name>
    <dbReference type="NCBI Taxonomy" id="47278"/>
    <lineage>
        <taxon>Eukaryota</taxon>
        <taxon>Fungi</taxon>
        <taxon>Dikarya</taxon>
        <taxon>Ascomycota</taxon>
        <taxon>Pezizomycotina</taxon>
        <taxon>Sordariomycetes</taxon>
        <taxon>Hypocreomycetidae</taxon>
        <taxon>Hypocreales</taxon>
        <taxon>Hypocreales incertae sedis</taxon>
        <taxon>Trichothecium</taxon>
    </lineage>
</organism>
<evidence type="ECO:0000313" key="1">
    <source>
        <dbReference type="EMBL" id="KAI9902500.1"/>
    </source>
</evidence>
<dbReference type="Proteomes" id="UP001163324">
    <property type="component" value="Chromosome 2"/>
</dbReference>
<proteinExistence type="predicted"/>
<protein>
    <submittedName>
        <fullName evidence="1">Uncharacterized protein</fullName>
    </submittedName>
</protein>
<evidence type="ECO:0000313" key="2">
    <source>
        <dbReference type="Proteomes" id="UP001163324"/>
    </source>
</evidence>
<gene>
    <name evidence="1" type="ORF">N3K66_001852</name>
</gene>
<reference evidence="1" key="1">
    <citation type="submission" date="2022-10" db="EMBL/GenBank/DDBJ databases">
        <title>Complete Genome of Trichothecium roseum strain YXFP-22015, a Plant Pathogen Isolated from Citrus.</title>
        <authorList>
            <person name="Wang Y."/>
            <person name="Zhu L."/>
        </authorList>
    </citation>
    <scope>NUCLEOTIDE SEQUENCE</scope>
    <source>
        <strain evidence="1">YXFP-22015</strain>
    </source>
</reference>
<name>A0ACC0V7X9_9HYPO</name>